<evidence type="ECO:0000256" key="1">
    <source>
        <dbReference type="ARBA" id="ARBA00004442"/>
    </source>
</evidence>
<name>A0A2W1KKQ6_ACIFR</name>
<dbReference type="GO" id="GO:0009279">
    <property type="term" value="C:cell outer membrane"/>
    <property type="evidence" value="ECO:0007669"/>
    <property type="project" value="UniProtKB-SubCell"/>
</dbReference>
<dbReference type="AlphaFoldDB" id="A0A2W1KKQ6"/>
<dbReference type="Gene3D" id="1.20.1600.10">
    <property type="entry name" value="Outer membrane efflux proteins (OEP)"/>
    <property type="match status" value="1"/>
</dbReference>
<sequence>MTHPPYKTRQDAVAGKGAWRCLSVCLLAGTLLLPSFPVSAAVFTLGDALRRALANQALVQQAQRVVAEKAALHRAAHADLLPSLSLAAGSIWTQTRNGQPLFVSANGPREVIGQIQLNIPLYAPQAYALQTLAHDQVAVARYQTRQARLLVAAQVTAAYYRLALWENELSVWREALGAARELLSATQKSTQAGTRSRLDLTQARLTLAGVQAGLDQATPEAAAARRVLALQTDYPASELPALVPISPPAGGLPGETVLTTQATQAQPLLQVAEGEIQAARTLLRYHQAARLPMVAALGAYGVDTATAPRAGQLAWQGAVTLQMPIFGFGRNRNRIAAAQEHLAAMEAGKRALLLQVRSRIAADYGVAQAADNALGNDRTMAQEAQAVYEMTRKGYLAGALSALALQQAENHWVQARLKLAGAAIRARLARAQLALDSGILPNSEEQP</sequence>
<evidence type="ECO:0000256" key="6">
    <source>
        <dbReference type="ARBA" id="ARBA00023136"/>
    </source>
</evidence>
<evidence type="ECO:0000256" key="7">
    <source>
        <dbReference type="ARBA" id="ARBA00023237"/>
    </source>
</evidence>
<evidence type="ECO:0000256" key="4">
    <source>
        <dbReference type="ARBA" id="ARBA00022452"/>
    </source>
</evidence>
<dbReference type="EMBL" id="QKQP01000012">
    <property type="protein sequence ID" value="PZD79941.1"/>
    <property type="molecule type" value="Genomic_DNA"/>
</dbReference>
<dbReference type="GO" id="GO:1990281">
    <property type="term" value="C:efflux pump complex"/>
    <property type="evidence" value="ECO:0007669"/>
    <property type="project" value="TreeGrafter"/>
</dbReference>
<dbReference type="Pfam" id="PF02321">
    <property type="entry name" value="OEP"/>
    <property type="match status" value="2"/>
</dbReference>
<dbReference type="RefSeq" id="WP_012536929.1">
    <property type="nucleotide sequence ID" value="NZ_AP025160.1"/>
</dbReference>
<accession>A0A2W1KKQ6</accession>
<proteinExistence type="inferred from homology"/>
<keyword evidence="3" id="KW-0813">Transport</keyword>
<dbReference type="InterPro" id="IPR003423">
    <property type="entry name" value="OMP_efflux"/>
</dbReference>
<dbReference type="Proteomes" id="UP000248886">
    <property type="component" value="Unassembled WGS sequence"/>
</dbReference>
<evidence type="ECO:0000256" key="2">
    <source>
        <dbReference type="ARBA" id="ARBA00007613"/>
    </source>
</evidence>
<comment type="caution">
    <text evidence="8">The sequence shown here is derived from an EMBL/GenBank/DDBJ whole genome shotgun (WGS) entry which is preliminary data.</text>
</comment>
<evidence type="ECO:0000313" key="8">
    <source>
        <dbReference type="EMBL" id="PZD79941.1"/>
    </source>
</evidence>
<comment type="subcellular location">
    <subcellularLocation>
        <location evidence="1">Cell outer membrane</location>
    </subcellularLocation>
</comment>
<keyword evidence="4" id="KW-1134">Transmembrane beta strand</keyword>
<dbReference type="PANTHER" id="PTHR30026:SF21">
    <property type="entry name" value="SLR1270 PROTEIN"/>
    <property type="match status" value="1"/>
</dbReference>
<dbReference type="OMA" id="SQTIWDS"/>
<keyword evidence="5" id="KW-0812">Transmembrane</keyword>
<dbReference type="SUPFAM" id="SSF56954">
    <property type="entry name" value="Outer membrane efflux proteins (OEP)"/>
    <property type="match status" value="1"/>
</dbReference>
<dbReference type="InterPro" id="IPR051906">
    <property type="entry name" value="TolC-like"/>
</dbReference>
<dbReference type="OrthoDB" id="5294808at2"/>
<dbReference type="GeneID" id="65281184"/>
<keyword evidence="7" id="KW-0998">Cell outer membrane</keyword>
<reference evidence="8 9" key="1">
    <citation type="submission" date="2018-06" db="EMBL/GenBank/DDBJ databases">
        <title>Draft sequence of Acidithiobacillus ferrooxidans CCM 4253.</title>
        <authorList>
            <person name="Moya-Beltran A."/>
            <person name="Castro M."/>
            <person name="Covarrubias P.C."/>
            <person name="Issotta F."/>
            <person name="Janiczek O."/>
            <person name="Mandl M."/>
            <person name="Kucera J."/>
            <person name="Quatrini R."/>
        </authorList>
    </citation>
    <scope>NUCLEOTIDE SEQUENCE [LARGE SCALE GENOMIC DNA]</scope>
    <source>
        <strain evidence="8 9">CCM 4253</strain>
    </source>
</reference>
<dbReference type="PANTHER" id="PTHR30026">
    <property type="entry name" value="OUTER MEMBRANE PROTEIN TOLC"/>
    <property type="match status" value="1"/>
</dbReference>
<organism evidence="8 9">
    <name type="scientific">Acidithiobacillus ferrooxidans</name>
    <name type="common">Thiobacillus ferrooxidans</name>
    <dbReference type="NCBI Taxonomy" id="920"/>
    <lineage>
        <taxon>Bacteria</taxon>
        <taxon>Pseudomonadati</taxon>
        <taxon>Pseudomonadota</taxon>
        <taxon>Acidithiobacillia</taxon>
        <taxon>Acidithiobacillales</taxon>
        <taxon>Acidithiobacillaceae</taxon>
        <taxon>Acidithiobacillus</taxon>
    </lineage>
</organism>
<dbReference type="GO" id="GO:0015562">
    <property type="term" value="F:efflux transmembrane transporter activity"/>
    <property type="evidence" value="ECO:0007669"/>
    <property type="project" value="InterPro"/>
</dbReference>
<comment type="similarity">
    <text evidence="2">Belongs to the outer membrane factor (OMF) (TC 1.B.17) family.</text>
</comment>
<evidence type="ECO:0000256" key="3">
    <source>
        <dbReference type="ARBA" id="ARBA00022448"/>
    </source>
</evidence>
<evidence type="ECO:0000313" key="9">
    <source>
        <dbReference type="Proteomes" id="UP000248886"/>
    </source>
</evidence>
<gene>
    <name evidence="8" type="ORF">DN052_15570</name>
</gene>
<protein>
    <submittedName>
        <fullName evidence="8">TolC family protein</fullName>
    </submittedName>
</protein>
<evidence type="ECO:0000256" key="5">
    <source>
        <dbReference type="ARBA" id="ARBA00022692"/>
    </source>
</evidence>
<keyword evidence="6" id="KW-0472">Membrane</keyword>
<dbReference type="GO" id="GO:0015288">
    <property type="term" value="F:porin activity"/>
    <property type="evidence" value="ECO:0007669"/>
    <property type="project" value="TreeGrafter"/>
</dbReference>